<dbReference type="SUPFAM" id="SSF52540">
    <property type="entry name" value="P-loop containing nucleoside triphosphate hydrolases"/>
    <property type="match status" value="1"/>
</dbReference>
<evidence type="ECO:0000256" key="8">
    <source>
        <dbReference type="ARBA" id="ARBA00030128"/>
    </source>
</evidence>
<reference evidence="11 12" key="1">
    <citation type="submission" date="2010-11" db="EMBL/GenBank/DDBJ databases">
        <title>The complete genome of Thermotoga thermarum DSM 5069.</title>
        <authorList>
            <consortium name="US DOE Joint Genome Institute (JGI-PGF)"/>
            <person name="Lucas S."/>
            <person name="Copeland A."/>
            <person name="Lapidus A."/>
            <person name="Bruce D."/>
            <person name="Goodwin L."/>
            <person name="Pitluck S."/>
            <person name="Kyrpides N."/>
            <person name="Mavromatis K."/>
            <person name="Ivanova N."/>
            <person name="Zeytun A."/>
            <person name="Brettin T."/>
            <person name="Detter J.C."/>
            <person name="Tapia R."/>
            <person name="Han C."/>
            <person name="Land M."/>
            <person name="Hauser L."/>
            <person name="Markowitz V."/>
            <person name="Cheng J.-F."/>
            <person name="Hugenholtz P."/>
            <person name="Woyke T."/>
            <person name="Wu D."/>
            <person name="Spring S."/>
            <person name="Schroeder M."/>
            <person name="Brambilla E."/>
            <person name="Klenk H.-P."/>
            <person name="Eisen J.A."/>
        </authorList>
    </citation>
    <scope>NUCLEOTIDE SEQUENCE [LARGE SCALE GENOMIC DNA]</scope>
    <source>
        <strain evidence="11 12">DSM 5069</strain>
    </source>
</reference>
<dbReference type="HOGENOM" id="CLU_001715_1_2_0"/>
<dbReference type="SMART" id="SM00072">
    <property type="entry name" value="GuKc"/>
    <property type="match status" value="1"/>
</dbReference>
<dbReference type="InterPro" id="IPR027417">
    <property type="entry name" value="P-loop_NTPase"/>
</dbReference>
<dbReference type="PROSITE" id="PS50052">
    <property type="entry name" value="GUANYLATE_KINASE_2"/>
    <property type="match status" value="1"/>
</dbReference>
<dbReference type="GO" id="GO:0004385">
    <property type="term" value="F:GMP kinase activity"/>
    <property type="evidence" value="ECO:0007669"/>
    <property type="project" value="UniProtKB-UniRule"/>
</dbReference>
<dbReference type="RefSeq" id="WP_013931387.1">
    <property type="nucleotide sequence ID" value="NC_015707.1"/>
</dbReference>
<accession>F7YU67</accession>
<dbReference type="Proteomes" id="UP000006804">
    <property type="component" value="Chromosome"/>
</dbReference>
<keyword evidence="4 9" id="KW-0808">Transferase</keyword>
<gene>
    <name evidence="9" type="primary">gmk</name>
    <name evidence="11" type="ORF">Theth_0056</name>
</gene>
<dbReference type="EC" id="2.7.4.8" evidence="2 9"/>
<dbReference type="NCBIfam" id="TIGR03263">
    <property type="entry name" value="guanyl_kin"/>
    <property type="match status" value="1"/>
</dbReference>
<dbReference type="PROSITE" id="PS00856">
    <property type="entry name" value="GUANYLATE_KINASE_1"/>
    <property type="match status" value="1"/>
</dbReference>
<evidence type="ECO:0000256" key="3">
    <source>
        <dbReference type="ARBA" id="ARBA00016296"/>
    </source>
</evidence>
<dbReference type="STRING" id="688269.Theth_0056"/>
<dbReference type="PATRIC" id="fig|688269.3.peg.57"/>
<comment type="similarity">
    <text evidence="1 9">Belongs to the guanylate kinase family.</text>
</comment>
<proteinExistence type="inferred from homology"/>
<evidence type="ECO:0000259" key="10">
    <source>
        <dbReference type="PROSITE" id="PS50052"/>
    </source>
</evidence>
<dbReference type="InterPro" id="IPR020590">
    <property type="entry name" value="Guanylate_kinase_CS"/>
</dbReference>
<keyword evidence="5 9" id="KW-0547">Nucleotide-binding</keyword>
<feature type="domain" description="Guanylate kinase-like" evidence="10">
    <location>
        <begin position="3"/>
        <end position="181"/>
    </location>
</feature>
<evidence type="ECO:0000256" key="1">
    <source>
        <dbReference type="ARBA" id="ARBA00005790"/>
    </source>
</evidence>
<keyword evidence="12" id="KW-1185">Reference proteome</keyword>
<evidence type="ECO:0000256" key="5">
    <source>
        <dbReference type="ARBA" id="ARBA00022741"/>
    </source>
</evidence>
<dbReference type="GO" id="GO:0005524">
    <property type="term" value="F:ATP binding"/>
    <property type="evidence" value="ECO:0007669"/>
    <property type="project" value="UniProtKB-UniRule"/>
</dbReference>
<protein>
    <recommendedName>
        <fullName evidence="3 9">Guanylate kinase</fullName>
        <ecNumber evidence="2 9">2.7.4.8</ecNumber>
    </recommendedName>
    <alternativeName>
        <fullName evidence="8 9">GMP kinase</fullName>
    </alternativeName>
</protein>
<dbReference type="AlphaFoldDB" id="F7YU67"/>
<evidence type="ECO:0000256" key="4">
    <source>
        <dbReference type="ARBA" id="ARBA00022679"/>
    </source>
</evidence>
<feature type="binding site" evidence="9">
    <location>
        <begin position="10"/>
        <end position="17"/>
    </location>
    <ligand>
        <name>ATP</name>
        <dbReference type="ChEBI" id="CHEBI:30616"/>
    </ligand>
</feature>
<dbReference type="Gene3D" id="3.40.50.300">
    <property type="entry name" value="P-loop containing nucleotide triphosphate hydrolases"/>
    <property type="match status" value="1"/>
</dbReference>
<dbReference type="KEGG" id="tta:Theth_0056"/>
<comment type="catalytic activity">
    <reaction evidence="9">
        <text>GMP + ATP = GDP + ADP</text>
        <dbReference type="Rhea" id="RHEA:20780"/>
        <dbReference type="ChEBI" id="CHEBI:30616"/>
        <dbReference type="ChEBI" id="CHEBI:58115"/>
        <dbReference type="ChEBI" id="CHEBI:58189"/>
        <dbReference type="ChEBI" id="CHEBI:456216"/>
        <dbReference type="EC" id="2.7.4.8"/>
    </reaction>
</comment>
<dbReference type="InterPro" id="IPR017665">
    <property type="entry name" value="Guanylate_kinase"/>
</dbReference>
<dbReference type="EMBL" id="CP002351">
    <property type="protein sequence ID" value="AEH50163.1"/>
    <property type="molecule type" value="Genomic_DNA"/>
</dbReference>
<evidence type="ECO:0000256" key="9">
    <source>
        <dbReference type="HAMAP-Rule" id="MF_00328"/>
    </source>
</evidence>
<keyword evidence="9" id="KW-0963">Cytoplasm</keyword>
<dbReference type="Gene3D" id="3.30.63.10">
    <property type="entry name" value="Guanylate Kinase phosphate binding domain"/>
    <property type="match status" value="1"/>
</dbReference>
<dbReference type="PANTHER" id="PTHR23117:SF13">
    <property type="entry name" value="GUANYLATE KINASE"/>
    <property type="match status" value="1"/>
</dbReference>
<comment type="subcellular location">
    <subcellularLocation>
        <location evidence="9">Cytoplasm</location>
    </subcellularLocation>
</comment>
<evidence type="ECO:0000313" key="12">
    <source>
        <dbReference type="Proteomes" id="UP000006804"/>
    </source>
</evidence>
<evidence type="ECO:0000256" key="2">
    <source>
        <dbReference type="ARBA" id="ARBA00012961"/>
    </source>
</evidence>
<evidence type="ECO:0000256" key="6">
    <source>
        <dbReference type="ARBA" id="ARBA00022777"/>
    </source>
</evidence>
<evidence type="ECO:0000256" key="7">
    <source>
        <dbReference type="ARBA" id="ARBA00022840"/>
    </source>
</evidence>
<dbReference type="OrthoDB" id="9808150at2"/>
<dbReference type="GO" id="GO:0005829">
    <property type="term" value="C:cytosol"/>
    <property type="evidence" value="ECO:0007669"/>
    <property type="project" value="TreeGrafter"/>
</dbReference>
<evidence type="ECO:0000313" key="11">
    <source>
        <dbReference type="EMBL" id="AEH50163.1"/>
    </source>
</evidence>
<dbReference type="InterPro" id="IPR008144">
    <property type="entry name" value="Guanylate_kin-like_dom"/>
</dbReference>
<keyword evidence="7 9" id="KW-0067">ATP-binding</keyword>
<organism evidence="11 12">
    <name type="scientific">Pseudothermotoga thermarum DSM 5069</name>
    <dbReference type="NCBI Taxonomy" id="688269"/>
    <lineage>
        <taxon>Bacteria</taxon>
        <taxon>Thermotogati</taxon>
        <taxon>Thermotogota</taxon>
        <taxon>Thermotogae</taxon>
        <taxon>Thermotogales</taxon>
        <taxon>Thermotogaceae</taxon>
        <taxon>Pseudothermotoga</taxon>
    </lineage>
</organism>
<dbReference type="Pfam" id="PF00625">
    <property type="entry name" value="Guanylate_kin"/>
    <property type="match status" value="1"/>
</dbReference>
<name>F7YU67_9THEM</name>
<sequence length="212" mass="24392">MKGILYVISGPSGVGKTSIIEGTLKRVRNLVFSVSYTTRKKRPNEIEGKDYFFVDESTFKSMIERDEFLEWAVVHGNYYGTPKKFVEENLQKGFNVLLDIDVQGAMTVMKKVKDAVYIFIAPPSFDELKQRLIKRGTENEIDLQRRLEDAKKELSYIPKFQYIIVNVNLNESIDQLCSIIVAEQLKVERFIERLGEYRIFEEGGKADARCGA</sequence>
<dbReference type="HAMAP" id="MF_00328">
    <property type="entry name" value="Guanylate_kinase"/>
    <property type="match status" value="1"/>
</dbReference>
<dbReference type="FunFam" id="3.30.63.10:FF:000002">
    <property type="entry name" value="Guanylate kinase 1"/>
    <property type="match status" value="1"/>
</dbReference>
<dbReference type="InterPro" id="IPR008145">
    <property type="entry name" value="GK/Ca_channel_bsu"/>
</dbReference>
<dbReference type="eggNOG" id="COG0194">
    <property type="taxonomic scope" value="Bacteria"/>
</dbReference>
<dbReference type="CDD" id="cd00071">
    <property type="entry name" value="GMPK"/>
    <property type="match status" value="1"/>
</dbReference>
<keyword evidence="6 9" id="KW-0418">Kinase</keyword>
<comment type="function">
    <text evidence="9">Essential for recycling GMP and indirectly, cGMP.</text>
</comment>
<dbReference type="PANTHER" id="PTHR23117">
    <property type="entry name" value="GUANYLATE KINASE-RELATED"/>
    <property type="match status" value="1"/>
</dbReference>